<dbReference type="InterPro" id="IPR057135">
    <property type="entry name" value="At4g27190-like_LRR"/>
</dbReference>
<dbReference type="Pfam" id="PF13855">
    <property type="entry name" value="LRR_8"/>
    <property type="match status" value="1"/>
</dbReference>
<feature type="region of interest" description="Disordered" evidence="5">
    <location>
        <begin position="942"/>
        <end position="962"/>
    </location>
</feature>
<dbReference type="InterPro" id="IPR032675">
    <property type="entry name" value="LRR_dom_sf"/>
</dbReference>
<dbReference type="SUPFAM" id="SSF52540">
    <property type="entry name" value="P-loop containing nucleoside triphosphate hydrolases"/>
    <property type="match status" value="1"/>
</dbReference>
<evidence type="ECO:0000259" key="7">
    <source>
        <dbReference type="Pfam" id="PF23247"/>
    </source>
</evidence>
<organism evidence="8 9">
    <name type="scientific">Beta vulgaris subsp. vulgaris</name>
    <name type="common">Beet</name>
    <dbReference type="NCBI Taxonomy" id="3555"/>
    <lineage>
        <taxon>Eukaryota</taxon>
        <taxon>Viridiplantae</taxon>
        <taxon>Streptophyta</taxon>
        <taxon>Embryophyta</taxon>
        <taxon>Tracheophyta</taxon>
        <taxon>Spermatophyta</taxon>
        <taxon>Magnoliopsida</taxon>
        <taxon>eudicotyledons</taxon>
        <taxon>Gunneridae</taxon>
        <taxon>Pentapetalae</taxon>
        <taxon>Caryophyllales</taxon>
        <taxon>Chenopodiaceae</taxon>
        <taxon>Betoideae</taxon>
        <taxon>Beta</taxon>
    </lineage>
</organism>
<accession>A0A7G2RM06</accession>
<evidence type="ECO:0000256" key="3">
    <source>
        <dbReference type="ARBA" id="ARBA00022821"/>
    </source>
</evidence>
<dbReference type="Gene3D" id="1.10.10.10">
    <property type="entry name" value="Winged helix-like DNA-binding domain superfamily/Winged helix DNA-binding domain"/>
    <property type="match status" value="1"/>
</dbReference>
<dbReference type="Gramene" id="KMS96725">
    <property type="protein sequence ID" value="KMS96725"/>
    <property type="gene ID" value="BVRB_8g200300"/>
</dbReference>
<evidence type="ECO:0000259" key="6">
    <source>
        <dbReference type="Pfam" id="PF00931"/>
    </source>
</evidence>
<dbReference type="Pfam" id="PF00931">
    <property type="entry name" value="NB-ARC"/>
    <property type="match status" value="1"/>
</dbReference>
<dbReference type="OrthoDB" id="1704202at2759"/>
<proteinExistence type="inferred from homology"/>
<dbReference type="OMA" id="WFWEGLL"/>
<dbReference type="GO" id="GO:0006952">
    <property type="term" value="P:defense response"/>
    <property type="evidence" value="ECO:0007669"/>
    <property type="project" value="UniProtKB-KW"/>
</dbReference>
<sequence length="988" mass="112457">MNGIIAPCIGEACAPYTYALQLQKLNQLTEKLTAAKSKLAELVGETDGTAVPNNDAIEWRKEAEVTLEEVDQNIKRLERDMEATCACCLPNCRRRRAAKKAIQGELEKVDKLMRKYMPLVKGYEWSRDDIVLNTRKDDIEMIWKFISERDDIKVICIHGIAYVGKTEVAKAVCNKALQDKHEKFGYVVWVDASYNMILKSLQEKIMKTFKIEIADTDDDKDRAIKIRNEFVRRKKCLVIVDSLWENFSLEDIGIPEKEEGVLCKVILTSRSKFMCGRIPKDEYIEIKPLSEGWNFFQGTLKYDLSSLDDEVKNLVMKAVEACAGLPGEIIVLGHLIRELHGQSSNEMVSALEKILSSRTTSEPSTNTYRLRVLKHSYKKLGETAQLCFLYCALYPKGLPIEADQLIDNWIWDGLLERFIGTLQEKRKHGRTVLTTLKSARLLEKADSDGGTREAVKMLGLFHDMAVYILFKRDLGVFINAGNDVIDFPATDGLNDKIQKASLMYNKLRVLKNQPNCPALSTLLLQNNPLNFCSDSFFTKIPNLKLLDMSDTNISDLPSSICNLKFLRVLRLRNCHNMRFLPRLSNLEELIVLDLFGTPLKELPLGMEKMKKLKRLDLSYTKLAKFQAGLVSALDSLEELLLIINDAEAYSWRSKQTRSSAKEAYIEELACLDGLRILQVNFFNQETYKEYVKAIPNAMPPPRFKFCVGGFNTNGNLGENSIAFIDGYPVDQQLPEGTMELYLSMCRSNLSPNNTLENSGIKFQNLKVLSLFDCCGLTYLFSFEMLQCLQNLEKIYVRQCWSIVGIIKPAEKSNTDNPHAVPSCRLLKIQELVLINLPKLKSICPDQQELDWPAFRRFSVWNCKKLKTLPLVVSKATTMIKLRGRSFKLDDSHNFEREEADMPENIVSFVSMEKPELSPQPMVEDEEDQARFFRRKATEKSRTAAILSENDGNATPPSPQSPGYIVRRLDSASTLLRVLQKRIGVVFIN</sequence>
<dbReference type="GO" id="GO:0043531">
    <property type="term" value="F:ADP binding"/>
    <property type="evidence" value="ECO:0007669"/>
    <property type="project" value="InterPro"/>
</dbReference>
<comment type="similarity">
    <text evidence="1">Belongs to the disease resistance NB-LRR family.</text>
</comment>
<dbReference type="SUPFAM" id="SSF52058">
    <property type="entry name" value="L domain-like"/>
    <property type="match status" value="1"/>
</dbReference>
<dbReference type="AlphaFoldDB" id="A0A7G2RM06"/>
<feature type="domain" description="NB-ARC" evidence="6">
    <location>
        <begin position="136"/>
        <end position="297"/>
    </location>
</feature>
<dbReference type="Gene3D" id="3.80.10.10">
    <property type="entry name" value="Ribonuclease Inhibitor"/>
    <property type="match status" value="2"/>
</dbReference>
<keyword evidence="4" id="KW-0175">Coiled coil</keyword>
<feature type="coiled-coil region" evidence="4">
    <location>
        <begin position="18"/>
        <end position="115"/>
    </location>
</feature>
<keyword evidence="2" id="KW-0433">Leucine-rich repeat</keyword>
<keyword evidence="3" id="KW-0611">Plant defense</keyword>
<dbReference type="Proteomes" id="UP000035740">
    <property type="component" value="Unassembled WGS sequence"/>
</dbReference>
<feature type="domain" description="Disease resistance protein At4g27190-like leucine-rich repeats" evidence="7">
    <location>
        <begin position="751"/>
        <end position="878"/>
    </location>
</feature>
<dbReference type="Pfam" id="PF23247">
    <property type="entry name" value="LRR_RPS2"/>
    <property type="match status" value="1"/>
</dbReference>
<dbReference type="PRINTS" id="PR00364">
    <property type="entry name" value="DISEASERSIST"/>
</dbReference>
<dbReference type="InterPro" id="IPR027417">
    <property type="entry name" value="P-loop_NTPase"/>
</dbReference>
<evidence type="ECO:0000256" key="2">
    <source>
        <dbReference type="ARBA" id="ARBA00022614"/>
    </source>
</evidence>
<evidence type="ECO:0000256" key="4">
    <source>
        <dbReference type="SAM" id="Coils"/>
    </source>
</evidence>
<gene>
    <name evidence="8" type="ORF">BVRB_8g200300</name>
</gene>
<evidence type="ECO:0000256" key="1">
    <source>
        <dbReference type="ARBA" id="ARBA00008894"/>
    </source>
</evidence>
<keyword evidence="9" id="KW-1185">Reference proteome</keyword>
<dbReference type="InterPro" id="IPR001611">
    <property type="entry name" value="Leu-rich_rpt"/>
</dbReference>
<dbReference type="InterPro" id="IPR036388">
    <property type="entry name" value="WH-like_DNA-bd_sf"/>
</dbReference>
<evidence type="ECO:0000256" key="5">
    <source>
        <dbReference type="SAM" id="MobiDB-lite"/>
    </source>
</evidence>
<dbReference type="PANTHER" id="PTHR33463">
    <property type="entry name" value="NB-ARC DOMAIN-CONTAINING PROTEIN-RELATED"/>
    <property type="match status" value="1"/>
</dbReference>
<dbReference type="InterPro" id="IPR002182">
    <property type="entry name" value="NB-ARC"/>
</dbReference>
<dbReference type="PANTHER" id="PTHR33463:SF209">
    <property type="entry name" value="DISEASE RESISTANCE PROTEIN RPS2-LIKE"/>
    <property type="match status" value="1"/>
</dbReference>
<dbReference type="EMBL" id="KQ090362">
    <property type="protein sequence ID" value="KMS96725.1"/>
    <property type="molecule type" value="Genomic_DNA"/>
</dbReference>
<evidence type="ECO:0000313" key="8">
    <source>
        <dbReference type="EMBL" id="KMS96725.1"/>
    </source>
</evidence>
<comment type="caution">
    <text evidence="8">The sequence shown here is derived from an EMBL/GenBank/DDBJ whole genome shotgun (WGS) entry which is preliminary data.</text>
</comment>
<name>A0A7G2RM06_BETVV</name>
<dbReference type="Gene3D" id="3.40.50.300">
    <property type="entry name" value="P-loop containing nucleotide triphosphate hydrolases"/>
    <property type="match status" value="1"/>
</dbReference>
<evidence type="ECO:0000313" key="9">
    <source>
        <dbReference type="Proteomes" id="UP000035740"/>
    </source>
</evidence>
<dbReference type="InterPro" id="IPR050905">
    <property type="entry name" value="Plant_NBS-LRR"/>
</dbReference>
<protein>
    <submittedName>
        <fullName evidence="8">Uncharacterized protein</fullName>
    </submittedName>
</protein>
<reference evidence="8 9" key="1">
    <citation type="journal article" date="2014" name="Nature">
        <title>The genome of the recently domesticated crop plant sugar beet (Beta vulgaris).</title>
        <authorList>
            <person name="Dohm J.C."/>
            <person name="Minoche A.E."/>
            <person name="Holtgrawe D."/>
            <person name="Capella-Gutierrez S."/>
            <person name="Zakrzewski F."/>
            <person name="Tafer H."/>
            <person name="Rupp O."/>
            <person name="Sorensen T.R."/>
            <person name="Stracke R."/>
            <person name="Reinhardt R."/>
            <person name="Goesmann A."/>
            <person name="Kraft T."/>
            <person name="Schulz B."/>
            <person name="Stadler P.F."/>
            <person name="Schmidt T."/>
            <person name="Gabaldon T."/>
            <person name="Lehrach H."/>
            <person name="Weisshaar B."/>
            <person name="Himmelbauer H."/>
        </authorList>
    </citation>
    <scope>NUCLEOTIDE SEQUENCE [LARGE SCALE GENOMIC DNA]</scope>
    <source>
        <tissue evidence="8">Taproot</tissue>
    </source>
</reference>